<accession>A0A446ZJT1</accession>
<dbReference type="Proteomes" id="UP000294355">
    <property type="component" value="Chromosome"/>
</dbReference>
<name>A0A446ZJT1_ACICA</name>
<sequence>MNQSTYRIGCMSKDRLLPKNLEAMIKVIHDLSLSSHLLGNWIYSENNPDIHIIDLDSGYTNILIPKKIKIVLSNNPELLKGYQYGLKRPIRYQELLNILQDIEKNEYFKISHQERIINNENIVSKEHLETKIIYKLICYPNFKNIHAEQIVNVTRVCALLSIESKTAQEIKRFLNLSLDEIQKIIEIIKKEAYPNYETIHENIVSILPFSAEAISNVPQRIEQNSLFYFLIKFWKRLKGEL</sequence>
<dbReference type="OrthoDB" id="6683905at2"/>
<evidence type="ECO:0000313" key="1">
    <source>
        <dbReference type="EMBL" id="VAX44749.1"/>
    </source>
</evidence>
<dbReference type="RefSeq" id="WP_075431523.1">
    <property type="nucleotide sequence ID" value="NZ_JAZEZP010000003.1"/>
</dbReference>
<organism evidence="1 2">
    <name type="scientific">Acinetobacter calcoaceticus</name>
    <dbReference type="NCBI Taxonomy" id="471"/>
    <lineage>
        <taxon>Bacteria</taxon>
        <taxon>Pseudomonadati</taxon>
        <taxon>Pseudomonadota</taxon>
        <taxon>Gammaproteobacteria</taxon>
        <taxon>Moraxellales</taxon>
        <taxon>Moraxellaceae</taxon>
        <taxon>Acinetobacter</taxon>
        <taxon>Acinetobacter calcoaceticus/baumannii complex</taxon>
    </lineage>
</organism>
<evidence type="ECO:0000313" key="2">
    <source>
        <dbReference type="Proteomes" id="UP000294355"/>
    </source>
</evidence>
<reference evidence="1 2" key="1">
    <citation type="submission" date="2018-08" db="EMBL/GenBank/DDBJ databases">
        <authorList>
            <person name="Gonzaga-Molto A."/>
        </authorList>
    </citation>
    <scope>NUCLEOTIDE SEQUENCE [LARGE SCALE GENOMIC DNA]</scope>
    <source>
        <strain evidence="1">Acinetobacter calcoaceticus str. 2117</strain>
    </source>
</reference>
<dbReference type="AlphaFoldDB" id="A0A446ZJT1"/>
<dbReference type="EMBL" id="LS999521">
    <property type="protein sequence ID" value="VAX44749.1"/>
    <property type="molecule type" value="Genomic_DNA"/>
</dbReference>
<protein>
    <submittedName>
        <fullName evidence="1">Uncharacterized protein</fullName>
    </submittedName>
</protein>
<gene>
    <name evidence="1" type="ORF">AC2117_01933</name>
</gene>
<proteinExistence type="predicted"/>